<evidence type="ECO:0000256" key="1">
    <source>
        <dbReference type="SAM" id="MobiDB-lite"/>
    </source>
</evidence>
<feature type="region of interest" description="Disordered" evidence="1">
    <location>
        <begin position="83"/>
        <end position="119"/>
    </location>
</feature>
<dbReference type="OrthoDB" id="4945903at2"/>
<dbReference type="RefSeq" id="WP_133204786.1">
    <property type="nucleotide sequence ID" value="NZ_SMRU01000015.1"/>
</dbReference>
<protein>
    <submittedName>
        <fullName evidence="2">Uncharacterized protein</fullName>
    </submittedName>
</protein>
<evidence type="ECO:0000313" key="2">
    <source>
        <dbReference type="EMBL" id="TDF94592.1"/>
    </source>
</evidence>
<dbReference type="EMBL" id="SMRU01000015">
    <property type="protein sequence ID" value="TDF94592.1"/>
    <property type="molecule type" value="Genomic_DNA"/>
</dbReference>
<evidence type="ECO:0000313" key="3">
    <source>
        <dbReference type="Proteomes" id="UP000295511"/>
    </source>
</evidence>
<keyword evidence="3" id="KW-1185">Reference proteome</keyword>
<accession>A0A4R5KHP7</accession>
<proteinExistence type="predicted"/>
<reference evidence="2 3" key="1">
    <citation type="submission" date="2019-03" db="EMBL/GenBank/DDBJ databases">
        <title>Whole genome sequence of Arthrobacter sp JH1-1.</title>
        <authorList>
            <person name="Trinh H.N."/>
        </authorList>
    </citation>
    <scope>NUCLEOTIDE SEQUENCE [LARGE SCALE GENOMIC DNA]</scope>
    <source>
        <strain evidence="2 3">JH1-1</strain>
    </source>
</reference>
<comment type="caution">
    <text evidence="2">The sequence shown here is derived from an EMBL/GenBank/DDBJ whole genome shotgun (WGS) entry which is preliminary data.</text>
</comment>
<dbReference type="AlphaFoldDB" id="A0A4R5KHP7"/>
<sequence length="119" mass="12511">MSIYISPDSAAWSLTSMAAAASAGSIEDVHAMANLVREIYETEGVDALSGVVFALAHHHSLSLHALATATGIPVHELLEMRRHQGSTFHHSPSGVASRFDGLPPGLQASLEPLQNESDG</sequence>
<gene>
    <name evidence="2" type="ORF">E1809_13665</name>
</gene>
<dbReference type="Proteomes" id="UP000295511">
    <property type="component" value="Unassembled WGS sequence"/>
</dbReference>
<organism evidence="2 3">
    <name type="scientific">Arthrobacter terricola</name>
    <dbReference type="NCBI Taxonomy" id="2547396"/>
    <lineage>
        <taxon>Bacteria</taxon>
        <taxon>Bacillati</taxon>
        <taxon>Actinomycetota</taxon>
        <taxon>Actinomycetes</taxon>
        <taxon>Micrococcales</taxon>
        <taxon>Micrococcaceae</taxon>
        <taxon>Arthrobacter</taxon>
    </lineage>
</organism>
<name>A0A4R5KHP7_9MICC</name>